<keyword evidence="4" id="KW-1185">Reference proteome</keyword>
<feature type="compositionally biased region" description="Gly residues" evidence="1">
    <location>
        <begin position="653"/>
        <end position="662"/>
    </location>
</feature>
<dbReference type="AlphaFoldDB" id="A0ABD0V3Y8"/>
<feature type="compositionally biased region" description="Low complexity" evidence="1">
    <location>
        <begin position="575"/>
        <end position="584"/>
    </location>
</feature>
<gene>
    <name evidence="3" type="ORF">M5K25_009030</name>
</gene>
<evidence type="ECO:0000313" key="4">
    <source>
        <dbReference type="Proteomes" id="UP001552299"/>
    </source>
</evidence>
<feature type="region of interest" description="Disordered" evidence="1">
    <location>
        <begin position="463"/>
        <end position="485"/>
    </location>
</feature>
<reference evidence="3 4" key="1">
    <citation type="journal article" date="2024" name="Plant Biotechnol. J.">
        <title>Dendrobium thyrsiflorum genome and its molecular insights into genes involved in important horticultural traits.</title>
        <authorList>
            <person name="Chen B."/>
            <person name="Wang J.Y."/>
            <person name="Zheng P.J."/>
            <person name="Li K.L."/>
            <person name="Liang Y.M."/>
            <person name="Chen X.F."/>
            <person name="Zhang C."/>
            <person name="Zhao X."/>
            <person name="He X."/>
            <person name="Zhang G.Q."/>
            <person name="Liu Z.J."/>
            <person name="Xu Q."/>
        </authorList>
    </citation>
    <scope>NUCLEOTIDE SEQUENCE [LARGE SCALE GENOMIC DNA]</scope>
    <source>
        <strain evidence="3">GZMU011</strain>
    </source>
</reference>
<dbReference type="EMBL" id="JANQDX010000008">
    <property type="protein sequence ID" value="KAL0919939.1"/>
    <property type="molecule type" value="Genomic_DNA"/>
</dbReference>
<accession>A0ABD0V3Y8</accession>
<protein>
    <recommendedName>
        <fullName evidence="2">DUF4283 domain-containing protein</fullName>
    </recommendedName>
</protein>
<dbReference type="InterPro" id="IPR040256">
    <property type="entry name" value="At4g02000-like"/>
</dbReference>
<name>A0ABD0V3Y8_DENTH</name>
<sequence>MAGGDCGSPPRRRSRSGGGRSRSKSDLRLVPSPSAASLPDRPLTFTADANLAGSAPLASSLPSLGSGEVCSLNRGTSSHMDVCSDGSVPVDPSVSRPRSPALLKDPPLIVPVQSSRMSPATVDRVCSPSCLPTLSSSLPLRCPKPDELFAAGPSVPVLTSALGVADPTPENCCHVRSMADQSGLGPTSGDRSLSGLVPAGLVDVTIPVGRALSPAVRVSPLTPNDGSPRLAAWSTPARVRFSQVEEPSVFTRPGGVVALDLGQAQSNLRHLEPTLIGSLLGRRIPFWVVKADLLKRWGPRGLTRVSPLGMDCFLCWFASEEARNEILLGGPWFVAGHIIGLDRWSPSLSVSSLRGFSSPVWIRLPNLPLEYWDNINLGRLASAVGEPLFMDGLTSEFHRCAYARLCVRLDLGRPLPTGIWAEGFHGRFFQPVHYEGIPSLCQSCGRIGHNSVKCSFLVPPSRPHSLAKDAPAPPAEPTPRPSPAAPLLRASTAEVTHADSPIQSVSSDPLVGEWTIVSRRRPRRPSRPAPTPDSRGRTPSRTSRSSKESAPLLPPAPPFTLAEPSIPVAPPPTRHPIFAPSSSSIPPPALAHPSAPPRALRLSSPAAGDLGPSPPVLTVNSGLSSTPRKRKADRVGLPLRGPTGEVTPDVDMIGGGVSPLLD</sequence>
<dbReference type="PANTHER" id="PTHR31286">
    <property type="entry name" value="GLYCINE-RICH CELL WALL STRUCTURAL PROTEIN 1.8-LIKE"/>
    <property type="match status" value="1"/>
</dbReference>
<feature type="domain" description="DUF4283" evidence="2">
    <location>
        <begin position="271"/>
        <end position="349"/>
    </location>
</feature>
<dbReference type="Proteomes" id="UP001552299">
    <property type="component" value="Unassembled WGS sequence"/>
</dbReference>
<evidence type="ECO:0000256" key="1">
    <source>
        <dbReference type="SAM" id="MobiDB-lite"/>
    </source>
</evidence>
<feature type="compositionally biased region" description="Pro residues" evidence="1">
    <location>
        <begin position="471"/>
        <end position="484"/>
    </location>
</feature>
<dbReference type="Pfam" id="PF14111">
    <property type="entry name" value="DUF4283"/>
    <property type="match status" value="1"/>
</dbReference>
<feature type="compositionally biased region" description="Pro residues" evidence="1">
    <location>
        <begin position="585"/>
        <end position="596"/>
    </location>
</feature>
<feature type="region of interest" description="Disordered" evidence="1">
    <location>
        <begin position="513"/>
        <end position="662"/>
    </location>
</feature>
<evidence type="ECO:0000259" key="2">
    <source>
        <dbReference type="Pfam" id="PF14111"/>
    </source>
</evidence>
<proteinExistence type="predicted"/>
<feature type="region of interest" description="Disordered" evidence="1">
    <location>
        <begin position="81"/>
        <end position="102"/>
    </location>
</feature>
<feature type="compositionally biased region" description="Low complexity" evidence="1">
    <location>
        <begin position="81"/>
        <end position="100"/>
    </location>
</feature>
<evidence type="ECO:0000313" key="3">
    <source>
        <dbReference type="EMBL" id="KAL0919939.1"/>
    </source>
</evidence>
<dbReference type="PANTHER" id="PTHR31286:SF99">
    <property type="entry name" value="DUF4283 DOMAIN-CONTAINING PROTEIN"/>
    <property type="match status" value="1"/>
</dbReference>
<organism evidence="3 4">
    <name type="scientific">Dendrobium thyrsiflorum</name>
    <name type="common">Pinecone-like raceme dendrobium</name>
    <name type="synonym">Orchid</name>
    <dbReference type="NCBI Taxonomy" id="117978"/>
    <lineage>
        <taxon>Eukaryota</taxon>
        <taxon>Viridiplantae</taxon>
        <taxon>Streptophyta</taxon>
        <taxon>Embryophyta</taxon>
        <taxon>Tracheophyta</taxon>
        <taxon>Spermatophyta</taxon>
        <taxon>Magnoliopsida</taxon>
        <taxon>Liliopsida</taxon>
        <taxon>Asparagales</taxon>
        <taxon>Orchidaceae</taxon>
        <taxon>Epidendroideae</taxon>
        <taxon>Malaxideae</taxon>
        <taxon>Dendrobiinae</taxon>
        <taxon>Dendrobium</taxon>
    </lineage>
</organism>
<dbReference type="InterPro" id="IPR025558">
    <property type="entry name" value="DUF4283"/>
</dbReference>
<feature type="region of interest" description="Disordered" evidence="1">
    <location>
        <begin position="1"/>
        <end position="41"/>
    </location>
</feature>
<comment type="caution">
    <text evidence="3">The sequence shown here is derived from an EMBL/GenBank/DDBJ whole genome shotgun (WGS) entry which is preliminary data.</text>
</comment>